<keyword evidence="2" id="KW-0732">Signal</keyword>
<feature type="chain" id="PRO_5013017078" evidence="2">
    <location>
        <begin position="16"/>
        <end position="247"/>
    </location>
</feature>
<evidence type="ECO:0000256" key="2">
    <source>
        <dbReference type="SAM" id="SignalP"/>
    </source>
</evidence>
<proteinExistence type="predicted"/>
<feature type="coiled-coil region" evidence="1">
    <location>
        <begin position="152"/>
        <end position="186"/>
    </location>
</feature>
<evidence type="ECO:0000313" key="4">
    <source>
        <dbReference type="Proteomes" id="UP000001307"/>
    </source>
</evidence>
<dbReference type="SUPFAM" id="SSF82895">
    <property type="entry name" value="TSP-1 type 1 repeat"/>
    <property type="match status" value="1"/>
</dbReference>
<dbReference type="SMART" id="SM00209">
    <property type="entry name" value="TSP1"/>
    <property type="match status" value="1"/>
</dbReference>
<dbReference type="Gene3D" id="2.20.100.10">
    <property type="entry name" value="Thrombospondin type-1 (TSP1) repeat"/>
    <property type="match status" value="1"/>
</dbReference>
<dbReference type="PROSITE" id="PS50092">
    <property type="entry name" value="TSP1"/>
    <property type="match status" value="1"/>
</dbReference>
<organism evidence="3">
    <name type="scientific">Oikopleura dioica</name>
    <name type="common">Tunicate</name>
    <dbReference type="NCBI Taxonomy" id="34765"/>
    <lineage>
        <taxon>Eukaryota</taxon>
        <taxon>Metazoa</taxon>
        <taxon>Chordata</taxon>
        <taxon>Tunicata</taxon>
        <taxon>Appendicularia</taxon>
        <taxon>Copelata</taxon>
        <taxon>Oikopleuridae</taxon>
        <taxon>Oikopleura</taxon>
    </lineage>
</organism>
<protein>
    <submittedName>
        <fullName evidence="3">Uncharacterized protein</fullName>
    </submittedName>
</protein>
<dbReference type="OrthoDB" id="5989160at2759"/>
<dbReference type="Proteomes" id="UP000001307">
    <property type="component" value="Unassembled WGS sequence"/>
</dbReference>
<dbReference type="InParanoid" id="E4XRH4"/>
<feature type="signal peptide" evidence="2">
    <location>
        <begin position="1"/>
        <end position="15"/>
    </location>
</feature>
<keyword evidence="4" id="KW-1185">Reference proteome</keyword>
<accession>E4XRH4</accession>
<gene>
    <name evidence="3" type="ORF">GSOID_T00001759001</name>
</gene>
<evidence type="ECO:0000256" key="1">
    <source>
        <dbReference type="SAM" id="Coils"/>
    </source>
</evidence>
<name>E4XRH4_OIKDI</name>
<sequence>MRLLLFNLLVSLAAAGRLKLRMIEVEKELEIQKKINQQQTLILLHLGKSEKEIYSILMIVKNSKKQKKRRVDLSALKTVKTIQRRSQTELKINENILELITPNPKEPAMIQPIVEKPTQKPLTIPKSSDFSFFGFRKRTKNEIAMDRIRNIEKFVLDKSAEIKEELEELEEEFKETSDSVRNLIANQFWSSWSEWTPCSTTCERGIMRRHRHCNAETSCIGSRKVLTSSNYLFSFIELLLMPSLRTA</sequence>
<evidence type="ECO:0000313" key="3">
    <source>
        <dbReference type="EMBL" id="CBY12390.1"/>
    </source>
</evidence>
<dbReference type="InterPro" id="IPR000884">
    <property type="entry name" value="TSP1_rpt"/>
</dbReference>
<dbReference type="InterPro" id="IPR036383">
    <property type="entry name" value="TSP1_rpt_sf"/>
</dbReference>
<dbReference type="AlphaFoldDB" id="E4XRH4"/>
<keyword evidence="1" id="KW-0175">Coiled coil</keyword>
<reference evidence="3" key="1">
    <citation type="journal article" date="2010" name="Science">
        <title>Plasticity of animal genome architecture unmasked by rapid evolution of a pelagic tunicate.</title>
        <authorList>
            <person name="Denoeud F."/>
            <person name="Henriet S."/>
            <person name="Mungpakdee S."/>
            <person name="Aury J.M."/>
            <person name="Da Silva C."/>
            <person name="Brinkmann H."/>
            <person name="Mikhaleva J."/>
            <person name="Olsen L.C."/>
            <person name="Jubin C."/>
            <person name="Canestro C."/>
            <person name="Bouquet J.M."/>
            <person name="Danks G."/>
            <person name="Poulain J."/>
            <person name="Campsteijn C."/>
            <person name="Adamski M."/>
            <person name="Cross I."/>
            <person name="Yadetie F."/>
            <person name="Muffato M."/>
            <person name="Louis A."/>
            <person name="Butcher S."/>
            <person name="Tsagkogeorga G."/>
            <person name="Konrad A."/>
            <person name="Singh S."/>
            <person name="Jensen M.F."/>
            <person name="Cong E.H."/>
            <person name="Eikeseth-Otteraa H."/>
            <person name="Noel B."/>
            <person name="Anthouard V."/>
            <person name="Porcel B.M."/>
            <person name="Kachouri-Lafond R."/>
            <person name="Nishino A."/>
            <person name="Ugolini M."/>
            <person name="Chourrout P."/>
            <person name="Nishida H."/>
            <person name="Aasland R."/>
            <person name="Huzurbazar S."/>
            <person name="Westhof E."/>
            <person name="Delsuc F."/>
            <person name="Lehrach H."/>
            <person name="Reinhardt R."/>
            <person name="Weissenbach J."/>
            <person name="Roy S.W."/>
            <person name="Artiguenave F."/>
            <person name="Postlethwait J.H."/>
            <person name="Manak J.R."/>
            <person name="Thompson E.M."/>
            <person name="Jaillon O."/>
            <person name="Du Pasquier L."/>
            <person name="Boudinot P."/>
            <person name="Liberles D.A."/>
            <person name="Volff J.N."/>
            <person name="Philippe H."/>
            <person name="Lenhard B."/>
            <person name="Roest Crollius H."/>
            <person name="Wincker P."/>
            <person name="Chourrout D."/>
        </authorList>
    </citation>
    <scope>NUCLEOTIDE SEQUENCE [LARGE SCALE GENOMIC DNA]</scope>
</reference>
<dbReference type="EMBL" id="FN653118">
    <property type="protein sequence ID" value="CBY12390.1"/>
    <property type="molecule type" value="Genomic_DNA"/>
</dbReference>
<dbReference type="Pfam" id="PF00090">
    <property type="entry name" value="TSP_1"/>
    <property type="match status" value="1"/>
</dbReference>